<sequence length="124" mass="14356">MKTFKAIILFFILYSTMNLAFAIKPDREYIRKPDSLGLEYEELRVNTPDGFELNTWVYQANRERDKNHVLVLAYPDALDIQKLIPAKCEVVLFEGEHLGGFNVGDGDWGAYYVGQINEFLENNF</sequence>
<reference evidence="1 2" key="1">
    <citation type="journal article" date="2020" name="Syst. Appl. Microbiol.">
        <title>Arthrospiribacter ruber gen. nov., sp. nov., a novel bacterium isolated from Arthrospira cultures.</title>
        <authorList>
            <person name="Waleron M."/>
            <person name="Misztak A."/>
            <person name="Waleron M.M."/>
            <person name="Furmaniak M."/>
            <person name="Mrozik A."/>
            <person name="Waleron K."/>
        </authorList>
    </citation>
    <scope>NUCLEOTIDE SEQUENCE [LARGE SCALE GENOMIC DNA]</scope>
    <source>
        <strain evidence="1 2">DPMB0001</strain>
    </source>
</reference>
<dbReference type="RefSeq" id="WP_219291403.1">
    <property type="nucleotide sequence ID" value="NZ_RPHB01000007.1"/>
</dbReference>
<keyword evidence="2" id="KW-1185">Reference proteome</keyword>
<organism evidence="1 2">
    <name type="scientific">Arthrospiribacter ruber</name>
    <dbReference type="NCBI Taxonomy" id="2487934"/>
    <lineage>
        <taxon>Bacteria</taxon>
        <taxon>Pseudomonadati</taxon>
        <taxon>Bacteroidota</taxon>
        <taxon>Cytophagia</taxon>
        <taxon>Cytophagales</taxon>
        <taxon>Cyclobacteriaceae</taxon>
        <taxon>Arthrospiribacter</taxon>
    </lineage>
</organism>
<evidence type="ECO:0000313" key="1">
    <source>
        <dbReference type="EMBL" id="MBW3469050.1"/>
    </source>
</evidence>
<proteinExistence type="predicted"/>
<dbReference type="AlphaFoldDB" id="A0A951IXL6"/>
<comment type="caution">
    <text evidence="1">The sequence shown here is derived from an EMBL/GenBank/DDBJ whole genome shotgun (WGS) entry which is preliminary data.</text>
</comment>
<gene>
    <name evidence="1" type="ORF">EGN73_14715</name>
</gene>
<dbReference type="Proteomes" id="UP000727490">
    <property type="component" value="Unassembled WGS sequence"/>
</dbReference>
<evidence type="ECO:0000313" key="2">
    <source>
        <dbReference type="Proteomes" id="UP000727490"/>
    </source>
</evidence>
<accession>A0A951IXL6</accession>
<name>A0A951IXL6_9BACT</name>
<dbReference type="EMBL" id="RPHB01000007">
    <property type="protein sequence ID" value="MBW3469050.1"/>
    <property type="molecule type" value="Genomic_DNA"/>
</dbReference>
<protein>
    <submittedName>
        <fullName evidence="1">Uncharacterized protein</fullName>
    </submittedName>
</protein>